<gene>
    <name evidence="2" type="primary">OBP6</name>
</gene>
<feature type="signal peptide" evidence="1">
    <location>
        <begin position="1"/>
        <end position="16"/>
    </location>
</feature>
<feature type="chain" id="PRO_5018607708" evidence="1">
    <location>
        <begin position="17"/>
        <end position="139"/>
    </location>
</feature>
<accession>A0A3Q8SMI8</accession>
<dbReference type="CDD" id="cd23992">
    <property type="entry name" value="PBP_GOBP"/>
    <property type="match status" value="1"/>
</dbReference>
<protein>
    <submittedName>
        <fullName evidence="2">Odorant binding protein 6</fullName>
    </submittedName>
</protein>
<dbReference type="Pfam" id="PF01395">
    <property type="entry name" value="PBP_GOBP"/>
    <property type="match status" value="1"/>
</dbReference>
<organism evidence="2">
    <name type="scientific">Holotrichia oblita</name>
    <name type="common">Chafer beetle</name>
    <dbReference type="NCBI Taxonomy" id="644536"/>
    <lineage>
        <taxon>Eukaryota</taxon>
        <taxon>Metazoa</taxon>
        <taxon>Ecdysozoa</taxon>
        <taxon>Arthropoda</taxon>
        <taxon>Hexapoda</taxon>
        <taxon>Insecta</taxon>
        <taxon>Pterygota</taxon>
        <taxon>Neoptera</taxon>
        <taxon>Endopterygota</taxon>
        <taxon>Coleoptera</taxon>
        <taxon>Polyphaga</taxon>
        <taxon>Scarabaeiformia</taxon>
        <taxon>Scarabaeidae</taxon>
        <taxon>Melolonthinae</taxon>
        <taxon>Holotrichia</taxon>
    </lineage>
</organism>
<dbReference type="EMBL" id="MK252293">
    <property type="protein sequence ID" value="AZK90210.1"/>
    <property type="molecule type" value="mRNA"/>
</dbReference>
<evidence type="ECO:0000313" key="2">
    <source>
        <dbReference type="EMBL" id="AZK90210.1"/>
    </source>
</evidence>
<dbReference type="InterPro" id="IPR036728">
    <property type="entry name" value="PBP_GOBP_sf"/>
</dbReference>
<reference evidence="2" key="1">
    <citation type="journal article" date="2018" name="Insect Biochem. Mol. Biol.">
        <title>Functional characterization of odorant-binding proteins from the scarab beetle Holotrichia oblita based on semiochemical-induced expression alteration and gene silencing.</title>
        <authorList>
            <person name="Yin J."/>
            <person name="Wang C."/>
            <person name="Fang C."/>
            <person name="Zhang S."/>
            <person name="Cao Y."/>
            <person name="Li K."/>
            <person name="Leal W.S."/>
        </authorList>
    </citation>
    <scope>NUCLEOTIDE SEQUENCE</scope>
</reference>
<keyword evidence="1" id="KW-0732">Signal</keyword>
<evidence type="ECO:0000256" key="1">
    <source>
        <dbReference type="SAM" id="SignalP"/>
    </source>
</evidence>
<sequence>MLPVVILYFCLIGADSATQLHELFNTNAMKMGFQCLEEVGATEDTLQKIANREIPTSREGMCLITCIHQKFGMQNSDGTTNRAGTLLFLEALKDDPFYSQTKDHFMECLDTVSNDDEKCVIGAKFMECLSIGGMKKGIL</sequence>
<dbReference type="AlphaFoldDB" id="A0A3Q8SMI8"/>
<dbReference type="Gene3D" id="1.10.238.20">
    <property type="entry name" value="Pheromone/general odorant binding protein domain"/>
    <property type="match status" value="1"/>
</dbReference>
<dbReference type="SUPFAM" id="SSF47565">
    <property type="entry name" value="Insect pheromone/odorant-binding proteins"/>
    <property type="match status" value="1"/>
</dbReference>
<dbReference type="InterPro" id="IPR006170">
    <property type="entry name" value="PBP/GOBP"/>
</dbReference>
<dbReference type="GO" id="GO:0005549">
    <property type="term" value="F:odorant binding"/>
    <property type="evidence" value="ECO:0007669"/>
    <property type="project" value="InterPro"/>
</dbReference>
<name>A0A3Q8SMI8_HOLOL</name>
<proteinExistence type="evidence at transcript level"/>